<proteinExistence type="inferred from homology"/>
<keyword evidence="3 4" id="KW-0326">Glycosidase</keyword>
<keyword evidence="8" id="KW-1185">Reference proteome</keyword>
<evidence type="ECO:0000313" key="7">
    <source>
        <dbReference type="EMBL" id="MDN4609565.1"/>
    </source>
</evidence>
<dbReference type="Pfam" id="PF02156">
    <property type="entry name" value="Glyco_hydro_26"/>
    <property type="match status" value="1"/>
</dbReference>
<dbReference type="InterPro" id="IPR000805">
    <property type="entry name" value="Glyco_hydro_26"/>
</dbReference>
<keyword evidence="2 4" id="KW-0378">Hydrolase</keyword>
<dbReference type="Gene3D" id="3.20.20.80">
    <property type="entry name" value="Glycosidases"/>
    <property type="match status" value="1"/>
</dbReference>
<comment type="similarity">
    <text evidence="1 4">Belongs to the glycosyl hydrolase 26 family.</text>
</comment>
<feature type="chain" id="PRO_5046118677" evidence="5">
    <location>
        <begin position="22"/>
        <end position="396"/>
    </location>
</feature>
<sequence>MVSHLARILTALLLLSLTACNINPRAVPCDPIDGRNLAPEDGTLMGVNLEWGRETLAEYSDKLGERPAVAVTFADFPLGEEDPGLLASAAEQLRQNGGMLLLTLEPMDGLDAVTEDHADELAGMLARFNASGVPVIVRFAHEMNGSWYPWGQQPAEYIAAFRRVADAVHRIAPGSAMMWAPNYAGGYPFAGGTYESLPGTPGFPGQDFTVLDTTGDGVLTPFDDPYAPYYPGDDAVDWVGMSLYHWGRTYPWGESEMPEEGKFADQLTGTYNGTNGDDSMLPDFYAQYGVGHGKPVAIPETAALVTADIGDLRTLNIKRAWWEQVFDPEIPERFPQLKMVNWFEWNKVEPEVGAAVDWTAVEEPAIRSDFTAALPDWYRFAKEPDTCGEPLIDPET</sequence>
<feature type="signal peptide" evidence="5">
    <location>
        <begin position="1"/>
        <end position="21"/>
    </location>
</feature>
<dbReference type="PANTHER" id="PTHR40079">
    <property type="entry name" value="MANNAN ENDO-1,4-BETA-MANNOSIDASE E-RELATED"/>
    <property type="match status" value="1"/>
</dbReference>
<dbReference type="GO" id="GO:0016787">
    <property type="term" value="F:hydrolase activity"/>
    <property type="evidence" value="ECO:0007669"/>
    <property type="project" value="UniProtKB-KW"/>
</dbReference>
<evidence type="ECO:0000256" key="3">
    <source>
        <dbReference type="ARBA" id="ARBA00023295"/>
    </source>
</evidence>
<dbReference type="PANTHER" id="PTHR40079:SF4">
    <property type="entry name" value="GH26 DOMAIN-CONTAINING PROTEIN-RELATED"/>
    <property type="match status" value="1"/>
</dbReference>
<dbReference type="InterPro" id="IPR017853">
    <property type="entry name" value="GH"/>
</dbReference>
<feature type="active site" description="Nucleophile" evidence="4">
    <location>
        <position position="300"/>
    </location>
</feature>
<dbReference type="PROSITE" id="PS51257">
    <property type="entry name" value="PROKAR_LIPOPROTEIN"/>
    <property type="match status" value="1"/>
</dbReference>
<evidence type="ECO:0000256" key="1">
    <source>
        <dbReference type="ARBA" id="ARBA00007754"/>
    </source>
</evidence>
<accession>A0ABT8JWL1</accession>
<protein>
    <submittedName>
        <fullName evidence="7">Glycosyl hydrolase</fullName>
    </submittedName>
</protein>
<feature type="active site" description="Proton donor" evidence="4">
    <location>
        <position position="142"/>
    </location>
</feature>
<evidence type="ECO:0000313" key="8">
    <source>
        <dbReference type="Proteomes" id="UP001174209"/>
    </source>
</evidence>
<dbReference type="InterPro" id="IPR022790">
    <property type="entry name" value="GH26_dom"/>
</dbReference>
<evidence type="ECO:0000256" key="5">
    <source>
        <dbReference type="SAM" id="SignalP"/>
    </source>
</evidence>
<evidence type="ECO:0000256" key="2">
    <source>
        <dbReference type="ARBA" id="ARBA00022801"/>
    </source>
</evidence>
<organism evidence="7 8">
    <name type="scientific">Arthrobacter burdickii</name>
    <dbReference type="NCBI Taxonomy" id="3035920"/>
    <lineage>
        <taxon>Bacteria</taxon>
        <taxon>Bacillati</taxon>
        <taxon>Actinomycetota</taxon>
        <taxon>Actinomycetes</taxon>
        <taxon>Micrococcales</taxon>
        <taxon>Micrococcaceae</taxon>
        <taxon>Arthrobacter</taxon>
    </lineage>
</organism>
<reference evidence="7" key="1">
    <citation type="submission" date="2023-06" db="EMBL/GenBank/DDBJ databases">
        <title>MT1 and MT2 Draft Genomes of Novel Species.</title>
        <authorList>
            <person name="Venkateswaran K."/>
        </authorList>
    </citation>
    <scope>NUCLEOTIDE SEQUENCE</scope>
    <source>
        <strain evidence="7">IIF3SC-B10</strain>
    </source>
</reference>
<name>A0ABT8JWL1_9MICC</name>
<gene>
    <name evidence="7" type="ORF">P5G52_01670</name>
</gene>
<dbReference type="PROSITE" id="PS51764">
    <property type="entry name" value="GH26"/>
    <property type="match status" value="1"/>
</dbReference>
<dbReference type="SUPFAM" id="SSF51445">
    <property type="entry name" value="(Trans)glycosidases"/>
    <property type="match status" value="1"/>
</dbReference>
<dbReference type="EMBL" id="JAROCG010000001">
    <property type="protein sequence ID" value="MDN4609565.1"/>
    <property type="molecule type" value="Genomic_DNA"/>
</dbReference>
<keyword evidence="5" id="KW-0732">Signal</keyword>
<evidence type="ECO:0000256" key="4">
    <source>
        <dbReference type="PROSITE-ProRule" id="PRU01100"/>
    </source>
</evidence>
<comment type="caution">
    <text evidence="7">The sequence shown here is derived from an EMBL/GenBank/DDBJ whole genome shotgun (WGS) entry which is preliminary data.</text>
</comment>
<feature type="domain" description="GH26" evidence="6">
    <location>
        <begin position="22"/>
        <end position="370"/>
    </location>
</feature>
<evidence type="ECO:0000259" key="6">
    <source>
        <dbReference type="PROSITE" id="PS51764"/>
    </source>
</evidence>
<dbReference type="RefSeq" id="WP_301224250.1">
    <property type="nucleotide sequence ID" value="NZ_JAROCG010000001.1"/>
</dbReference>
<dbReference type="Proteomes" id="UP001174209">
    <property type="component" value="Unassembled WGS sequence"/>
</dbReference>